<organism evidence="2 3">
    <name type="scientific">Pyrobaculum neutrophilum (strain DSM 2338 / JCM 9278 / NBRC 100436 / V24Sta)</name>
    <name type="common">Thermoproteus neutrophilus</name>
    <dbReference type="NCBI Taxonomy" id="444157"/>
    <lineage>
        <taxon>Archaea</taxon>
        <taxon>Thermoproteota</taxon>
        <taxon>Thermoprotei</taxon>
        <taxon>Thermoproteales</taxon>
        <taxon>Thermoproteaceae</taxon>
        <taxon>Pyrobaculum</taxon>
    </lineage>
</organism>
<dbReference type="GeneID" id="6165329"/>
<reference evidence="2" key="1">
    <citation type="submission" date="2008-03" db="EMBL/GenBank/DDBJ databases">
        <title>Complete sequence of Thermoproteus neutrophilus V24Sta.</title>
        <authorList>
            <consortium name="US DOE Joint Genome Institute"/>
            <person name="Copeland A."/>
            <person name="Lucas S."/>
            <person name="Lapidus A."/>
            <person name="Glavina del Rio T."/>
            <person name="Dalin E."/>
            <person name="Tice H."/>
            <person name="Bruce D."/>
            <person name="Goodwin L."/>
            <person name="Pitluck S."/>
            <person name="Sims D."/>
            <person name="Brettin T."/>
            <person name="Detter J.C."/>
            <person name="Han C."/>
            <person name="Kuske C.R."/>
            <person name="Schmutz J."/>
            <person name="Larimer F."/>
            <person name="Land M."/>
            <person name="Hauser L."/>
            <person name="Kyrpides N."/>
            <person name="Mikhailova N."/>
            <person name="Biddle J.F."/>
            <person name="Zhang Z."/>
            <person name="Fitz-Gibbon S.T."/>
            <person name="Lowe T.M."/>
            <person name="Saltikov C."/>
            <person name="House C.H."/>
            <person name="Richardson P."/>
        </authorList>
    </citation>
    <scope>NUCLEOTIDE SEQUENCE [LARGE SCALE GENOMIC DNA]</scope>
    <source>
        <strain evidence="2">V24Sta</strain>
    </source>
</reference>
<evidence type="ECO:0000313" key="2">
    <source>
        <dbReference type="EMBL" id="ACB39610.1"/>
    </source>
</evidence>
<dbReference type="OrthoDB" id="25770at2157"/>
<dbReference type="Pfam" id="PF01978">
    <property type="entry name" value="TrmB"/>
    <property type="match status" value="1"/>
</dbReference>
<evidence type="ECO:0000259" key="1">
    <source>
        <dbReference type="Pfam" id="PF01978"/>
    </source>
</evidence>
<dbReference type="eggNOG" id="arCOG05521">
    <property type="taxonomic scope" value="Archaea"/>
</dbReference>
<dbReference type="RefSeq" id="WP_012350030.1">
    <property type="nucleotide sequence ID" value="NC_010525.1"/>
</dbReference>
<proteinExistence type="predicted"/>
<dbReference type="InterPro" id="IPR002831">
    <property type="entry name" value="Tscrpt_reg_TrmB_N"/>
</dbReference>
<sequence length="190" mass="22584">MDLKEEVLRLLRERGEVTTTEIVNALKQPRHRVLKVLNKLYFEGAVEPVKKNRKYYWRLATGYVAVAPLHLSIEPVLYIEGVIEPIYRRVQDRVDAFIFTHVKNREYWLCDCGVGYSIVTDQPIEGCECKMRHAFGERKLAMLYLPKDLKFRYWRSYRYAEGDVEFIILLPEERDSPELVKKYETYEQTA</sequence>
<keyword evidence="3" id="KW-1185">Reference proteome</keyword>
<dbReference type="STRING" id="444157.Tneu_0671"/>
<dbReference type="SUPFAM" id="SSF46785">
    <property type="entry name" value="Winged helix' DNA-binding domain"/>
    <property type="match status" value="1"/>
</dbReference>
<dbReference type="EMBL" id="CP001014">
    <property type="protein sequence ID" value="ACB39610.1"/>
    <property type="molecule type" value="Genomic_DNA"/>
</dbReference>
<dbReference type="InterPro" id="IPR036390">
    <property type="entry name" value="WH_DNA-bd_sf"/>
</dbReference>
<dbReference type="InterPro" id="IPR036388">
    <property type="entry name" value="WH-like_DNA-bd_sf"/>
</dbReference>
<name>B1YCU7_PYRNV</name>
<dbReference type="AlphaFoldDB" id="B1YCU7"/>
<dbReference type="HOGENOM" id="CLU_1292076_0_0_2"/>
<gene>
    <name evidence="2" type="ordered locus">Tneu_0671</name>
</gene>
<evidence type="ECO:0000313" key="3">
    <source>
        <dbReference type="Proteomes" id="UP000001694"/>
    </source>
</evidence>
<dbReference type="Gene3D" id="1.10.10.10">
    <property type="entry name" value="Winged helix-like DNA-binding domain superfamily/Winged helix DNA-binding domain"/>
    <property type="match status" value="1"/>
</dbReference>
<dbReference type="KEGG" id="tne:Tneu_0671"/>
<protein>
    <submittedName>
        <fullName evidence="2">Transcriptional repressor, CopY family</fullName>
    </submittedName>
</protein>
<dbReference type="Proteomes" id="UP000001694">
    <property type="component" value="Chromosome"/>
</dbReference>
<feature type="domain" description="Transcription regulator TrmB N-terminal" evidence="1">
    <location>
        <begin position="10"/>
        <end position="56"/>
    </location>
</feature>
<accession>B1YCU7</accession>